<evidence type="ECO:0000313" key="2">
    <source>
        <dbReference type="Proteomes" id="UP001635816"/>
    </source>
</evidence>
<gene>
    <name evidence="1" type="ORF">ACK4CT_36210</name>
</gene>
<comment type="caution">
    <text evidence="1">The sequence shown here is derived from an EMBL/GenBank/DDBJ whole genome shotgun (WGS) entry which is preliminary data.</text>
</comment>
<evidence type="ECO:0000313" key="1">
    <source>
        <dbReference type="EMBL" id="MFN6548596.1"/>
    </source>
</evidence>
<sequence length="149" mass="16009">MNDWERLANAVRARRVALKMTQFDVAAAGGPSPAKIREIENLRASVLSPGKRRDLERALQWPIGAVDVALEGGTPEVPGVHGDRDQGMGVAAHLRDATEIQSAIKGLHERLPTVSEARLHLLDALVAVERAVRELDGAAGQSDQVNRSA</sequence>
<name>A0ABW9LKR1_9MYCO</name>
<accession>A0ABW9LKR1</accession>
<reference evidence="1 2" key="1">
    <citation type="submission" date="2024-12" db="EMBL/GenBank/DDBJ databases">
        <title>The coexistence of Mycolicibacterium septicum and Mycolicibacterium nivoides in clinical samples.</title>
        <authorList>
            <person name="Wang C."/>
            <person name="Feng Y."/>
            <person name="Zong Z."/>
        </authorList>
    </citation>
    <scope>NUCLEOTIDE SEQUENCE [LARGE SCALE GENOMIC DNA]</scope>
    <source>
        <strain evidence="1 2">120309</strain>
    </source>
</reference>
<dbReference type="RefSeq" id="WP_409545987.1">
    <property type="nucleotide sequence ID" value="NZ_JBKBDD010000029.1"/>
</dbReference>
<dbReference type="InterPro" id="IPR010982">
    <property type="entry name" value="Lambda_DNA-bd_dom_sf"/>
</dbReference>
<evidence type="ECO:0008006" key="3">
    <source>
        <dbReference type="Google" id="ProtNLM"/>
    </source>
</evidence>
<proteinExistence type="predicted"/>
<keyword evidence="2" id="KW-1185">Reference proteome</keyword>
<dbReference type="EMBL" id="JBKBDD010000029">
    <property type="protein sequence ID" value="MFN6548596.1"/>
    <property type="molecule type" value="Genomic_DNA"/>
</dbReference>
<dbReference type="SUPFAM" id="SSF47413">
    <property type="entry name" value="lambda repressor-like DNA-binding domains"/>
    <property type="match status" value="1"/>
</dbReference>
<dbReference type="Proteomes" id="UP001635816">
    <property type="component" value="Unassembled WGS sequence"/>
</dbReference>
<protein>
    <recommendedName>
        <fullName evidence="3">HTH cro/C1-type domain-containing protein</fullName>
    </recommendedName>
</protein>
<organism evidence="1 2">
    <name type="scientific">Mycolicibacterium nivoides</name>
    <dbReference type="NCBI Taxonomy" id="2487344"/>
    <lineage>
        <taxon>Bacteria</taxon>
        <taxon>Bacillati</taxon>
        <taxon>Actinomycetota</taxon>
        <taxon>Actinomycetes</taxon>
        <taxon>Mycobacteriales</taxon>
        <taxon>Mycobacteriaceae</taxon>
        <taxon>Mycolicibacterium</taxon>
    </lineage>
</organism>